<protein>
    <recommendedName>
        <fullName evidence="3">F-box domain-containing protein</fullName>
    </recommendedName>
</protein>
<organism evidence="1 2">
    <name type="scientific">Meripilus lineatus</name>
    <dbReference type="NCBI Taxonomy" id="2056292"/>
    <lineage>
        <taxon>Eukaryota</taxon>
        <taxon>Fungi</taxon>
        <taxon>Dikarya</taxon>
        <taxon>Basidiomycota</taxon>
        <taxon>Agaricomycotina</taxon>
        <taxon>Agaricomycetes</taxon>
        <taxon>Polyporales</taxon>
        <taxon>Meripilaceae</taxon>
        <taxon>Meripilus</taxon>
    </lineage>
</organism>
<keyword evidence="2" id="KW-1185">Reference proteome</keyword>
<name>A0AAD5V389_9APHY</name>
<evidence type="ECO:0008006" key="3">
    <source>
        <dbReference type="Google" id="ProtNLM"/>
    </source>
</evidence>
<evidence type="ECO:0000313" key="2">
    <source>
        <dbReference type="Proteomes" id="UP001212997"/>
    </source>
</evidence>
<comment type="caution">
    <text evidence="1">The sequence shown here is derived from an EMBL/GenBank/DDBJ whole genome shotgun (WGS) entry which is preliminary data.</text>
</comment>
<dbReference type="AlphaFoldDB" id="A0AAD5V389"/>
<dbReference type="Gene3D" id="3.80.10.10">
    <property type="entry name" value="Ribonuclease Inhibitor"/>
    <property type="match status" value="1"/>
</dbReference>
<accession>A0AAD5V389</accession>
<dbReference type="InterPro" id="IPR032675">
    <property type="entry name" value="LRR_dom_sf"/>
</dbReference>
<proteinExistence type="predicted"/>
<gene>
    <name evidence="1" type="ORF">NLI96_g5289</name>
</gene>
<sequence length="548" mass="62770">MVDSSLTLGRVAPQSTKSRAQYCFELPDITTLIVNEMNDSPKLEQSARKEFVAFACICRSTVYPAMRVLWREQIGLDNLIRIVPADTWKKEWIGRIEQAVGKHNGNENEKDEEMTARGGAHPLENQTEVNSLKRSLLSFEWQRFHYYAAFIRHLIVCPIRWSPEVSLALQLHRSSIGSPLLPNLKEFTCHGDYKLDVIFTATLCLPLTLKRVTVSADRNMSRTHAFLTYLPKVSPKVEDICIRKPCARPIDIHPLLGYVHLRSVSISRIRVSTVESVLKLAQLPRLEKLSLFFIHSPASENPSPNRSSPYVFHQVTSLECNSAPEFLQAARFPVLQSFSIKDESSLRIRASLNALWKHCSPDILSKIFVACLQRRDLEPALTLEDIQTVYKFQRLKWFDVRATRWIWNDQELERMASAWPRLTKLTVYSTMPKYLEPEGFTLLGLVHLVKCCPRLSSLSIRICEQHPPVTLSDLPEDGSSNLRLQTISFSDAQLEQSQYDTVAAFLSSLFPNLRRIESPFTTHSSHCWKRVERLLGTFSKGEAYTQRE</sequence>
<reference evidence="1" key="1">
    <citation type="submission" date="2022-07" db="EMBL/GenBank/DDBJ databases">
        <title>Genome Sequence of Physisporinus lineatus.</title>
        <authorList>
            <person name="Buettner E."/>
        </authorList>
    </citation>
    <scope>NUCLEOTIDE SEQUENCE</scope>
    <source>
        <strain evidence="1">VT162</strain>
    </source>
</reference>
<dbReference type="SUPFAM" id="SSF52047">
    <property type="entry name" value="RNI-like"/>
    <property type="match status" value="1"/>
</dbReference>
<dbReference type="Proteomes" id="UP001212997">
    <property type="component" value="Unassembled WGS sequence"/>
</dbReference>
<dbReference type="EMBL" id="JANAWD010000170">
    <property type="protein sequence ID" value="KAJ3484937.1"/>
    <property type="molecule type" value="Genomic_DNA"/>
</dbReference>
<evidence type="ECO:0000313" key="1">
    <source>
        <dbReference type="EMBL" id="KAJ3484937.1"/>
    </source>
</evidence>